<dbReference type="EMBL" id="CP111023">
    <property type="protein sequence ID" value="WAR21960.1"/>
    <property type="molecule type" value="Genomic_DNA"/>
</dbReference>
<evidence type="ECO:0000313" key="2">
    <source>
        <dbReference type="EMBL" id="WAR21960.1"/>
    </source>
</evidence>
<proteinExistence type="predicted"/>
<feature type="compositionally biased region" description="Basic and acidic residues" evidence="1">
    <location>
        <begin position="327"/>
        <end position="351"/>
    </location>
</feature>
<reference evidence="2" key="1">
    <citation type="submission" date="2022-11" db="EMBL/GenBank/DDBJ databases">
        <title>Centuries of genome instability and evolution in soft-shell clam transmissible cancer (bioRxiv).</title>
        <authorList>
            <person name="Hart S.F.M."/>
            <person name="Yonemitsu M.A."/>
            <person name="Giersch R.M."/>
            <person name="Beal B.F."/>
            <person name="Arriagada G."/>
            <person name="Davis B.W."/>
            <person name="Ostrander E.A."/>
            <person name="Goff S.P."/>
            <person name="Metzger M.J."/>
        </authorList>
    </citation>
    <scope>NUCLEOTIDE SEQUENCE</scope>
    <source>
        <strain evidence="2">MELC-2E11</strain>
        <tissue evidence="2">Siphon/mantle</tissue>
    </source>
</reference>
<keyword evidence="3" id="KW-1185">Reference proteome</keyword>
<gene>
    <name evidence="2" type="ORF">MAR_015934</name>
</gene>
<feature type="region of interest" description="Disordered" evidence="1">
    <location>
        <begin position="299"/>
        <end position="351"/>
    </location>
</feature>
<name>A0ABY7FIP5_MYAAR</name>
<protein>
    <submittedName>
        <fullName evidence="2">HELQ-like protein</fullName>
    </submittedName>
</protein>
<feature type="compositionally biased region" description="Polar residues" evidence="1">
    <location>
        <begin position="299"/>
        <end position="312"/>
    </location>
</feature>
<feature type="compositionally biased region" description="Basic and acidic residues" evidence="1">
    <location>
        <begin position="19"/>
        <end position="30"/>
    </location>
</feature>
<organism evidence="2 3">
    <name type="scientific">Mya arenaria</name>
    <name type="common">Soft-shell clam</name>
    <dbReference type="NCBI Taxonomy" id="6604"/>
    <lineage>
        <taxon>Eukaryota</taxon>
        <taxon>Metazoa</taxon>
        <taxon>Spiralia</taxon>
        <taxon>Lophotrochozoa</taxon>
        <taxon>Mollusca</taxon>
        <taxon>Bivalvia</taxon>
        <taxon>Autobranchia</taxon>
        <taxon>Heteroconchia</taxon>
        <taxon>Euheterodonta</taxon>
        <taxon>Imparidentia</taxon>
        <taxon>Neoheterodontei</taxon>
        <taxon>Myida</taxon>
        <taxon>Myoidea</taxon>
        <taxon>Myidae</taxon>
        <taxon>Mya</taxon>
    </lineage>
</organism>
<evidence type="ECO:0000256" key="1">
    <source>
        <dbReference type="SAM" id="MobiDB-lite"/>
    </source>
</evidence>
<evidence type="ECO:0000313" key="3">
    <source>
        <dbReference type="Proteomes" id="UP001164746"/>
    </source>
</evidence>
<feature type="region of interest" description="Disordered" evidence="1">
    <location>
        <begin position="1"/>
        <end position="42"/>
    </location>
</feature>
<sequence length="626" mass="68798">MADVEEGPSRRLQRARRRQSAEQRQDEQANTKKAKRRKSYALQDEDLFNTSDALLADLDIDSITSQHISQIKTQGQNSGKENNDSEHIGGVEAELKKALNNKVSNGEILQDSTIDSQSQYFVTNPRFRSYKATQPLDRKKVTVDNSQTQISRKPNDESTFSFSFVGEDTVCDTTVLSDYTQTQKCSVCQKSQGTQYNSILQSQSQYPGSLISGAPRGTGTQFVDSQVQETGLCSMTGVFVESQVENDDGAANTSGDMFEDIVCDNDGLNSNAVQRTGHSKEKTKADICSQEISSYTQSLKCDISQNDPTGDTSKSKELYSGQSGSKSSHEFKDVKNTAINKESENKVKQRHVESIKDVQTLGINSEINENAGKRTPQGPGALEHHLREQKNESLVSRKLAVRNMSQFAVDLNFHVEEYAGSKGRFPPINRRANRSLYIATIEKAQSIVNSMIETDRMDNLGLVVTSSSAVLFSKVTVTFIKRFSNLFPVCTSTCSSCDIFISIRITFSKSLDSGAVRKPNGEEGKEETETGGCAHVARSICGAIALVFNLAWLICGSVWIYPTYGKVNEDGFTPCAGNVTTGCSDDCHKPTLTFAFAYGDHGLDILCILIITALPTFPSFIPVRVL</sequence>
<accession>A0ABY7FIP5</accession>
<dbReference type="Proteomes" id="UP001164746">
    <property type="component" value="Chromosome 12"/>
</dbReference>